<name>H6LFP5_ACEWD</name>
<accession>H6LFP5</accession>
<dbReference type="KEGG" id="awo:Awo_c01810"/>
<dbReference type="AlphaFoldDB" id="H6LFP5"/>
<dbReference type="SUPFAM" id="SSF159245">
    <property type="entry name" value="AttH-like"/>
    <property type="match status" value="1"/>
</dbReference>
<dbReference type="PANTHER" id="PTHR35309">
    <property type="match status" value="1"/>
</dbReference>
<dbReference type="OrthoDB" id="9772627at2"/>
<evidence type="ECO:0000313" key="1">
    <source>
        <dbReference type="EMBL" id="AFA46990.1"/>
    </source>
</evidence>
<dbReference type="Proteomes" id="UP000007177">
    <property type="component" value="Chromosome"/>
</dbReference>
<dbReference type="EMBL" id="CP002987">
    <property type="protein sequence ID" value="AFA46990.1"/>
    <property type="molecule type" value="Genomic_DNA"/>
</dbReference>
<evidence type="ECO:0000313" key="2">
    <source>
        <dbReference type="Proteomes" id="UP000007177"/>
    </source>
</evidence>
<dbReference type="Pfam" id="PF14249">
    <property type="entry name" value="Tocopherol_cycl"/>
    <property type="match status" value="1"/>
</dbReference>
<dbReference type="STRING" id="931626.Awo_c01810"/>
<dbReference type="GO" id="GO:0009976">
    <property type="term" value="F:tocopherol cyclase activity"/>
    <property type="evidence" value="ECO:0007669"/>
    <property type="project" value="InterPro"/>
</dbReference>
<evidence type="ECO:0008006" key="3">
    <source>
        <dbReference type="Google" id="ProtNLM"/>
    </source>
</evidence>
<proteinExistence type="predicted"/>
<dbReference type="InterPro" id="IPR025893">
    <property type="entry name" value="Tocopherol_cyclase"/>
</dbReference>
<protein>
    <recommendedName>
        <fullName evidence="3">Tocopherol cyclase</fullName>
    </recommendedName>
</protein>
<gene>
    <name evidence="1" type="ordered locus">Awo_c01810</name>
</gene>
<organism evidence="1 2">
    <name type="scientific">Acetobacterium woodii (strain ATCC 29683 / DSM 1030 / JCM 2381 / KCTC 1655 / WB1)</name>
    <dbReference type="NCBI Taxonomy" id="931626"/>
    <lineage>
        <taxon>Bacteria</taxon>
        <taxon>Bacillati</taxon>
        <taxon>Bacillota</taxon>
        <taxon>Clostridia</taxon>
        <taxon>Eubacteriales</taxon>
        <taxon>Eubacteriaceae</taxon>
        <taxon>Acetobacterium</taxon>
    </lineage>
</organism>
<dbReference type="eggNOG" id="ENOG502Z7HP">
    <property type="taxonomic scope" value="Bacteria"/>
</dbReference>
<sequence>MIKQAFFQGKNKKRRYFEGWYFKCISADRKHAIAIIPGMAIDPQGKKQAFIQVINAVNGKTWYHHFPYSEFNAKLDQFYVEIENNSFNAGGLSVNIDTAEGLIKGQLIFDHCQPFPTGRKNPGIMGPFGLLPLMECYHAIIHLYHEIKGDIVLDGEILDFNGGVGYIEKDYGRSFPKTYLWLQASHFENRNAAFVFSRANIPFLGRAFLGFFAYFTDFQGVTVRFATYNHSRLVTWEVDKEKGICYGELKGPAGKLAFRAQMNGGGKLRAPVDGLMNREIVESITAEVWLRLTNPQGEVLFESLSHEAGMEICLD</sequence>
<dbReference type="RefSeq" id="WP_014354594.1">
    <property type="nucleotide sequence ID" value="NC_016894.1"/>
</dbReference>
<keyword evidence="2" id="KW-1185">Reference proteome</keyword>
<dbReference type="PANTHER" id="PTHR35309:SF4">
    <property type="entry name" value="TOCOPHEROL CYCLASE"/>
    <property type="match status" value="1"/>
</dbReference>
<dbReference type="HOGENOM" id="CLU_053973_0_0_9"/>
<reference evidence="1 2" key="2">
    <citation type="journal article" date="2012" name="PLoS ONE">
        <title>An ancient pathway combining carbon dioxide fixation with the generation and utilization of a sodium ion gradient for ATP synthesis.</title>
        <authorList>
            <person name="Poehlein A."/>
            <person name="Schmidt S."/>
            <person name="Kaster A.K."/>
            <person name="Goenrich M."/>
            <person name="Vollmers J."/>
            <person name="Thurmer A."/>
            <person name="Bertsch J."/>
            <person name="Schuchmann K."/>
            <person name="Voigt B."/>
            <person name="Hecker M."/>
            <person name="Daniel R."/>
            <person name="Thauer R.K."/>
            <person name="Gottschalk G."/>
            <person name="Muller V."/>
        </authorList>
    </citation>
    <scope>NUCLEOTIDE SEQUENCE [LARGE SCALE GENOMIC DNA]</scope>
    <source>
        <strain evidence="2">ATCC 29683 / DSM 1030 / JCM 2381 / KCTC 1655 / WB1</strain>
    </source>
</reference>
<reference evidence="2" key="1">
    <citation type="submission" date="2011-07" db="EMBL/GenBank/DDBJ databases">
        <title>Complete genome sequence of Acetobacterium woodii.</title>
        <authorList>
            <person name="Poehlein A."/>
            <person name="Schmidt S."/>
            <person name="Kaster A.-K."/>
            <person name="Goenrich M."/>
            <person name="Vollmers J."/>
            <person name="Thuermer A."/>
            <person name="Gottschalk G."/>
            <person name="Thauer R.K."/>
            <person name="Daniel R."/>
            <person name="Mueller V."/>
        </authorList>
    </citation>
    <scope>NUCLEOTIDE SEQUENCE [LARGE SCALE GENOMIC DNA]</scope>
    <source>
        <strain evidence="2">ATCC 29683 / DSM 1030 / JCM 2381 / KCTC 1655 / WB1</strain>
    </source>
</reference>